<evidence type="ECO:0000259" key="6">
    <source>
        <dbReference type="Pfam" id="PF00441"/>
    </source>
</evidence>
<comment type="similarity">
    <text evidence="2 5">Belongs to the acyl-CoA dehydrogenase family.</text>
</comment>
<evidence type="ECO:0000256" key="1">
    <source>
        <dbReference type="ARBA" id="ARBA00001974"/>
    </source>
</evidence>
<dbReference type="GO" id="GO:0050660">
    <property type="term" value="F:flavin adenine dinucleotide binding"/>
    <property type="evidence" value="ECO:0007669"/>
    <property type="project" value="InterPro"/>
</dbReference>
<dbReference type="PANTHER" id="PTHR43884">
    <property type="entry name" value="ACYL-COA DEHYDROGENASE"/>
    <property type="match status" value="1"/>
</dbReference>
<comment type="caution">
    <text evidence="9">The sequence shown here is derived from an EMBL/GenBank/DDBJ whole genome shotgun (WGS) entry which is preliminary data.</text>
</comment>
<dbReference type="Gene3D" id="1.20.140.10">
    <property type="entry name" value="Butyryl-CoA Dehydrogenase, subunit A, domain 3"/>
    <property type="match status" value="1"/>
</dbReference>
<dbReference type="PANTHER" id="PTHR43884:SF12">
    <property type="entry name" value="ISOVALERYL-COA DEHYDROGENASE, MITOCHONDRIAL-RELATED"/>
    <property type="match status" value="1"/>
</dbReference>
<evidence type="ECO:0000259" key="8">
    <source>
        <dbReference type="Pfam" id="PF02771"/>
    </source>
</evidence>
<dbReference type="InterPro" id="IPR037069">
    <property type="entry name" value="AcylCoA_DH/ox_N_sf"/>
</dbReference>
<name>A0A4R5D4P3_9ACTN</name>
<dbReference type="EMBL" id="SMKZ01000030">
    <property type="protein sequence ID" value="TDE07447.1"/>
    <property type="molecule type" value="Genomic_DNA"/>
</dbReference>
<dbReference type="InterPro" id="IPR009075">
    <property type="entry name" value="AcylCo_DH/oxidase_C"/>
</dbReference>
<protein>
    <submittedName>
        <fullName evidence="9">Acyl-CoA dehydrogenase</fullName>
    </submittedName>
</protein>
<keyword evidence="3 5" id="KW-0285">Flavoprotein</keyword>
<keyword evidence="10" id="KW-1185">Reference proteome</keyword>
<accession>A0A4R5D4P3</accession>
<gene>
    <name evidence="9" type="ORF">E1269_19625</name>
</gene>
<dbReference type="Pfam" id="PF00441">
    <property type="entry name" value="Acyl-CoA_dh_1"/>
    <property type="match status" value="1"/>
</dbReference>
<evidence type="ECO:0000256" key="5">
    <source>
        <dbReference type="RuleBase" id="RU362125"/>
    </source>
</evidence>
<dbReference type="GO" id="GO:0003995">
    <property type="term" value="F:acyl-CoA dehydrogenase activity"/>
    <property type="evidence" value="ECO:0007669"/>
    <property type="project" value="TreeGrafter"/>
</dbReference>
<dbReference type="InterPro" id="IPR013786">
    <property type="entry name" value="AcylCoA_DH/ox_N"/>
</dbReference>
<dbReference type="Pfam" id="PF02770">
    <property type="entry name" value="Acyl-CoA_dh_M"/>
    <property type="match status" value="1"/>
</dbReference>
<keyword evidence="4 5" id="KW-0274">FAD</keyword>
<dbReference type="AlphaFoldDB" id="A0A4R5D4P3"/>
<dbReference type="Gene3D" id="2.40.110.10">
    <property type="entry name" value="Butyryl-CoA Dehydrogenase, subunit A, domain 2"/>
    <property type="match status" value="1"/>
</dbReference>
<dbReference type="OrthoDB" id="9770681at2"/>
<evidence type="ECO:0000256" key="3">
    <source>
        <dbReference type="ARBA" id="ARBA00022630"/>
    </source>
</evidence>
<dbReference type="InterPro" id="IPR036250">
    <property type="entry name" value="AcylCo_DH-like_C"/>
</dbReference>
<proteinExistence type="inferred from homology"/>
<sequence>MDFGLSTDQQDLHQAARAFARAHLGPGAAERAHDSGYPRDVARHLARQGFLGLTIPTARGGQGASLLDAVVVIEAIGSVCPRSADVVQAGNFGAVRTIAELADDDLRARYLPGLLSGDTLVGLGMTEPEAGSAVTDLRTTVRRDGDAHVVLDGSKVFTTHSVEADLFLIYARFGPGTAGIGSVLVERDTPGLSVGKPATFMSGEQWAPLYLDRCRVPAANVLIAEGGFARQMSTFNIERLGNAARSIALGQLAFDEAREHATRRHQFGRPLCDFQGIQWMFADMALALESAQLVLHRAAARADHGLPSAHDTALAKLAANRAGFEVANTAMQVMGATGYTQESLVEYCVRRTRGWMIAGGSTEILKNRIAEGIFDRRFSQRSGR</sequence>
<evidence type="ECO:0000256" key="4">
    <source>
        <dbReference type="ARBA" id="ARBA00022827"/>
    </source>
</evidence>
<evidence type="ECO:0000256" key="2">
    <source>
        <dbReference type="ARBA" id="ARBA00009347"/>
    </source>
</evidence>
<dbReference type="Proteomes" id="UP000294739">
    <property type="component" value="Unassembled WGS sequence"/>
</dbReference>
<dbReference type="RefSeq" id="WP_131897634.1">
    <property type="nucleotide sequence ID" value="NZ_SMKZ01000030.1"/>
</dbReference>
<reference evidence="9 10" key="1">
    <citation type="submission" date="2019-03" db="EMBL/GenBank/DDBJ databases">
        <title>Draft genome sequences of novel Actinobacteria.</title>
        <authorList>
            <person name="Sahin N."/>
            <person name="Ay H."/>
            <person name="Saygin H."/>
        </authorList>
    </citation>
    <scope>NUCLEOTIDE SEQUENCE [LARGE SCALE GENOMIC DNA]</scope>
    <source>
        <strain evidence="9 10">5K138</strain>
    </source>
</reference>
<dbReference type="SUPFAM" id="SSF47203">
    <property type="entry name" value="Acyl-CoA dehydrogenase C-terminal domain-like"/>
    <property type="match status" value="1"/>
</dbReference>
<feature type="domain" description="Acyl-CoA dehydrogenase/oxidase N-terminal" evidence="8">
    <location>
        <begin position="7"/>
        <end position="118"/>
    </location>
</feature>
<feature type="domain" description="Acyl-CoA oxidase/dehydrogenase middle" evidence="7">
    <location>
        <begin position="123"/>
        <end position="213"/>
    </location>
</feature>
<dbReference type="InParanoid" id="A0A4R5D4P3"/>
<dbReference type="InterPro" id="IPR046373">
    <property type="entry name" value="Acyl-CoA_Oxase/DH_mid-dom_sf"/>
</dbReference>
<evidence type="ECO:0000259" key="7">
    <source>
        <dbReference type="Pfam" id="PF02770"/>
    </source>
</evidence>
<evidence type="ECO:0000313" key="9">
    <source>
        <dbReference type="EMBL" id="TDE07447.1"/>
    </source>
</evidence>
<keyword evidence="5" id="KW-0560">Oxidoreductase</keyword>
<dbReference type="InterPro" id="IPR009100">
    <property type="entry name" value="AcylCoA_DH/oxidase_NM_dom_sf"/>
</dbReference>
<evidence type="ECO:0000313" key="10">
    <source>
        <dbReference type="Proteomes" id="UP000294739"/>
    </source>
</evidence>
<dbReference type="Pfam" id="PF02771">
    <property type="entry name" value="Acyl-CoA_dh_N"/>
    <property type="match status" value="1"/>
</dbReference>
<feature type="domain" description="Acyl-CoA dehydrogenase/oxidase C-terminal" evidence="6">
    <location>
        <begin position="226"/>
        <end position="373"/>
    </location>
</feature>
<dbReference type="GO" id="GO:0033539">
    <property type="term" value="P:fatty acid beta-oxidation using acyl-CoA dehydrogenase"/>
    <property type="evidence" value="ECO:0007669"/>
    <property type="project" value="TreeGrafter"/>
</dbReference>
<comment type="cofactor">
    <cofactor evidence="1 5">
        <name>FAD</name>
        <dbReference type="ChEBI" id="CHEBI:57692"/>
    </cofactor>
</comment>
<dbReference type="InterPro" id="IPR006091">
    <property type="entry name" value="Acyl-CoA_Oxase/DH_mid-dom"/>
</dbReference>
<organism evidence="9 10">
    <name type="scientific">Jiangella asiatica</name>
    <dbReference type="NCBI Taxonomy" id="2530372"/>
    <lineage>
        <taxon>Bacteria</taxon>
        <taxon>Bacillati</taxon>
        <taxon>Actinomycetota</taxon>
        <taxon>Actinomycetes</taxon>
        <taxon>Jiangellales</taxon>
        <taxon>Jiangellaceae</taxon>
        <taxon>Jiangella</taxon>
    </lineage>
</organism>
<dbReference type="SUPFAM" id="SSF56645">
    <property type="entry name" value="Acyl-CoA dehydrogenase NM domain-like"/>
    <property type="match status" value="1"/>
</dbReference>
<dbReference type="GO" id="GO:0046359">
    <property type="term" value="P:butyrate catabolic process"/>
    <property type="evidence" value="ECO:0007669"/>
    <property type="project" value="TreeGrafter"/>
</dbReference>
<dbReference type="Gene3D" id="1.10.540.10">
    <property type="entry name" value="Acyl-CoA dehydrogenase/oxidase, N-terminal domain"/>
    <property type="match status" value="1"/>
</dbReference>